<dbReference type="RefSeq" id="XP_455950.2">
    <property type="nucleotide sequence ID" value="XM_455950.2"/>
</dbReference>
<dbReference type="AlphaFoldDB" id="Q6CJD9"/>
<reference evidence="2 3" key="1">
    <citation type="journal article" date="2004" name="Nature">
        <title>Genome evolution in yeasts.</title>
        <authorList>
            <consortium name="Genolevures"/>
            <person name="Dujon B."/>
            <person name="Sherman D."/>
            <person name="Fischer G."/>
            <person name="Durrens P."/>
            <person name="Casaregola S."/>
            <person name="Lafontaine I."/>
            <person name="de Montigny J."/>
            <person name="Marck C."/>
            <person name="Neuveglise C."/>
            <person name="Talla E."/>
            <person name="Goffard N."/>
            <person name="Frangeul L."/>
            <person name="Aigle M."/>
            <person name="Anthouard V."/>
            <person name="Babour A."/>
            <person name="Barbe V."/>
            <person name="Barnay S."/>
            <person name="Blanchin S."/>
            <person name="Beckerich J.M."/>
            <person name="Beyne E."/>
            <person name="Bleykasten C."/>
            <person name="Boisrame A."/>
            <person name="Boyer J."/>
            <person name="Cattolico L."/>
            <person name="Confanioleri F."/>
            <person name="de Daruvar A."/>
            <person name="Despons L."/>
            <person name="Fabre E."/>
            <person name="Fairhead C."/>
            <person name="Ferry-Dumazet H."/>
            <person name="Groppi A."/>
            <person name="Hantraye F."/>
            <person name="Hennequin C."/>
            <person name="Jauniaux N."/>
            <person name="Joyet P."/>
            <person name="Kachouri R."/>
            <person name="Kerrest A."/>
            <person name="Koszul R."/>
            <person name="Lemaire M."/>
            <person name="Lesur I."/>
            <person name="Ma L."/>
            <person name="Muller H."/>
            <person name="Nicaud J.M."/>
            <person name="Nikolski M."/>
            <person name="Oztas S."/>
            <person name="Ozier-Kalogeropoulos O."/>
            <person name="Pellenz S."/>
            <person name="Potier S."/>
            <person name="Richard G.F."/>
            <person name="Straub M.L."/>
            <person name="Suleau A."/>
            <person name="Swennene D."/>
            <person name="Tekaia F."/>
            <person name="Wesolowski-Louvel M."/>
            <person name="Westhof E."/>
            <person name="Wirth B."/>
            <person name="Zeniou-Meyer M."/>
            <person name="Zivanovic I."/>
            <person name="Bolotin-Fukuhara M."/>
            <person name="Thierry A."/>
            <person name="Bouchier C."/>
            <person name="Caudron B."/>
            <person name="Scarpelli C."/>
            <person name="Gaillardin C."/>
            <person name="Weissenbach J."/>
            <person name="Wincker P."/>
            <person name="Souciet J.L."/>
        </authorList>
    </citation>
    <scope>NUCLEOTIDE SEQUENCE [LARGE SCALE GENOMIC DNA]</scope>
    <source>
        <strain evidence="3">ATCC 8585 / CBS 2359 / DSM 70799 / NBRC 1267 / NRRL Y-1140 / WM37</strain>
    </source>
</reference>
<organism evidence="2 3">
    <name type="scientific">Kluyveromyces lactis (strain ATCC 8585 / CBS 2359 / DSM 70799 / NBRC 1267 / NRRL Y-1140 / WM37)</name>
    <name type="common">Yeast</name>
    <name type="synonym">Candida sphaerica</name>
    <dbReference type="NCBI Taxonomy" id="284590"/>
    <lineage>
        <taxon>Eukaryota</taxon>
        <taxon>Fungi</taxon>
        <taxon>Dikarya</taxon>
        <taxon>Ascomycota</taxon>
        <taxon>Saccharomycotina</taxon>
        <taxon>Saccharomycetes</taxon>
        <taxon>Saccharomycetales</taxon>
        <taxon>Saccharomycetaceae</taxon>
        <taxon>Kluyveromyces</taxon>
    </lineage>
</organism>
<sequence>MFIRLLRAGKEHATTARRVVYASGHHVGESWTKSETRRLAPNLITYALFIGTMVTWPYWVKEYSYVTHGKPNWSP</sequence>
<protein>
    <submittedName>
        <fullName evidence="2">KLLA0F19382p</fullName>
    </submittedName>
</protein>
<dbReference type="PaxDb" id="284590-Q6CJD9"/>
<keyword evidence="1" id="KW-0472">Membrane</keyword>
<evidence type="ECO:0000256" key="1">
    <source>
        <dbReference type="SAM" id="Phobius"/>
    </source>
</evidence>
<evidence type="ECO:0000313" key="3">
    <source>
        <dbReference type="Proteomes" id="UP000000598"/>
    </source>
</evidence>
<accession>Q6CJD9</accession>
<keyword evidence="3" id="KW-1185">Reference proteome</keyword>
<name>Q6CJD9_KLULA</name>
<gene>
    <name evidence="2" type="ORF">KLLA0_F19382g</name>
</gene>
<feature type="transmembrane region" description="Helical" evidence="1">
    <location>
        <begin position="43"/>
        <end position="60"/>
    </location>
</feature>
<dbReference type="GeneID" id="2895544"/>
<dbReference type="EMBL" id="CR382126">
    <property type="protein sequence ID" value="CAG98658.2"/>
    <property type="molecule type" value="Genomic_DNA"/>
</dbReference>
<dbReference type="InParanoid" id="Q6CJD9"/>
<dbReference type="HOGENOM" id="CLU_2671418_0_0_1"/>
<keyword evidence="1" id="KW-1133">Transmembrane helix</keyword>
<keyword evidence="1" id="KW-0812">Transmembrane</keyword>
<evidence type="ECO:0000313" key="2">
    <source>
        <dbReference type="EMBL" id="CAG98658.2"/>
    </source>
</evidence>
<proteinExistence type="predicted"/>
<dbReference type="Proteomes" id="UP000000598">
    <property type="component" value="Chromosome F"/>
</dbReference>
<dbReference type="KEGG" id="kla:KLLA0_F19382g"/>